<evidence type="ECO:0000259" key="12">
    <source>
        <dbReference type="PROSITE" id="PS50507"/>
    </source>
</evidence>
<proteinExistence type="inferred from homology"/>
<evidence type="ECO:0000256" key="10">
    <source>
        <dbReference type="ARBA" id="ARBA00022953"/>
    </source>
</evidence>
<keyword evidence="7" id="KW-0808">Transferase</keyword>
<dbReference type="Pfam" id="PF00978">
    <property type="entry name" value="RdRP_2"/>
    <property type="match status" value="1"/>
</dbReference>
<keyword evidence="9" id="KW-0547">Nucleotide-binding</keyword>
<organismHost>
    <name type="scientific">Solanum lycopersicum</name>
    <name type="common">Tomato</name>
    <name type="synonym">Lycopersicon esculentum</name>
    <dbReference type="NCBI Taxonomy" id="4081"/>
</organismHost>
<sequence length="828" mass="93417">MSTFSLENCLNGSYGVDTPEEVAFIRRRDANPSAFHGEETVPSNTTEVHSESVSYSSDFEGYSCDSGFTGDDDQYSSSDADSLLLSYDIDEYIDLSESELRVLFEEMVHPIHFGMVLSPTFSRNRFLSCLSLAKSVVVAPLYDPERTLRPFPELVKNLYSNVHDIYLSDSEEASISSVADTIEGYAFSPRDVVDNYEPPPLCSVCGLIAYQCLHYDINSLRKNCAEMTIAHDYPIEGLCGLIDDATLLKNLGSFLLPIQCEYTKLPEPTLIAPPELTRPTDRVTVDLLQAICDSTLPTHVCYDDTYHQTFIENADYSVDIDRVRLKQSDLLAKVIDEGHLKPVLNTGSGQKRIGTTREVLCAIKKRNADVPELCGSVNLKRLSDDVAECFMLSFMNGDKLCSSNFINIVSDFHAYMSKWQSILSYDDLPDLNAENLQFYEHMVKSDVKPSVTDTLNIDRPLPATITFHRKQLTSQFSPLFTALFQRFQRCLTKRFILPVGKISSLEIKDFSVLNKFCLEIDLSKFDKSQGELHLMIQEGILNRLGCPVHISKWWCDFHRMSYIKDKRAGVSMPISFQRRTGDAFTYFGNTLVTMSMFAWCYDTSQFDKLIFSGDDSLGFSIKAPVGDPSLFTSLFNMEAKVMEPSVPYICSKFLLTDDFGNTFSVPDPLREIQRLGSKKIPLDEDDRSLHAHFMSFVDRLKFLNHMNQTSMTQLSLFYEMKYRKSGDDILLVLGAFNKYTANFNAYKELYYSEKQQCALINSFSISDLIVGRGKSSKASRRKAVESNGKHRDPSTRDHSKVGTNESKETSTEATTQAEPQGAGSQKSK</sequence>
<dbReference type="CDD" id="cd23252">
    <property type="entry name" value="Bromoviridae_RdRp"/>
    <property type="match status" value="1"/>
</dbReference>
<organism evidence="13">
    <name type="scientific">Tomato aspermy virus</name>
    <name type="common">TAV</name>
    <dbReference type="NCBI Taxonomy" id="12315"/>
    <lineage>
        <taxon>Viruses</taxon>
        <taxon>Riboviria</taxon>
        <taxon>Orthornavirae</taxon>
        <taxon>Kitrinoviricota</taxon>
        <taxon>Alsuviricetes</taxon>
        <taxon>Martellivirales</taxon>
        <taxon>Bromoviridae</taxon>
        <taxon>Cucumovirus</taxon>
        <taxon>Cucumovirus TAV</taxon>
    </lineage>
</organism>
<evidence type="ECO:0000256" key="2">
    <source>
        <dbReference type="ARBA" id="ARBA00005418"/>
    </source>
</evidence>
<evidence type="ECO:0000256" key="8">
    <source>
        <dbReference type="ARBA" id="ARBA00022695"/>
    </source>
</evidence>
<evidence type="ECO:0000256" key="9">
    <source>
        <dbReference type="ARBA" id="ARBA00022741"/>
    </source>
</evidence>
<organismHost>
    <name type="scientific">Canna</name>
    <dbReference type="NCBI Taxonomy" id="4627"/>
</organismHost>
<name>A0A1C9I7R6_TAV</name>
<evidence type="ECO:0000256" key="11">
    <source>
        <dbReference type="SAM" id="MobiDB-lite"/>
    </source>
</evidence>
<evidence type="ECO:0000313" key="13">
    <source>
        <dbReference type="EMBL" id="AOO95040.1"/>
    </source>
</evidence>
<dbReference type="EC" id="2.7.7.48" evidence="4"/>
<dbReference type="EMBL" id="KT757537">
    <property type="protein sequence ID" value="AOO95040.1"/>
    <property type="molecule type" value="Genomic_RNA"/>
</dbReference>
<evidence type="ECO:0000256" key="4">
    <source>
        <dbReference type="ARBA" id="ARBA00012494"/>
    </source>
</evidence>
<evidence type="ECO:0000256" key="7">
    <source>
        <dbReference type="ARBA" id="ARBA00022679"/>
    </source>
</evidence>
<evidence type="ECO:0000256" key="1">
    <source>
        <dbReference type="ARBA" id="ARBA00002542"/>
    </source>
</evidence>
<dbReference type="PROSITE" id="PS50507">
    <property type="entry name" value="RDRP_SSRNA_POS"/>
    <property type="match status" value="1"/>
</dbReference>
<evidence type="ECO:0000256" key="6">
    <source>
        <dbReference type="ARBA" id="ARBA00022484"/>
    </source>
</evidence>
<dbReference type="GO" id="GO:0000166">
    <property type="term" value="F:nucleotide binding"/>
    <property type="evidence" value="ECO:0007669"/>
    <property type="project" value="UniProtKB-KW"/>
</dbReference>
<organismHost>
    <name type="scientific">Chrysanthemum morifolium</name>
    <name type="common">Florist's daisy</name>
    <name type="synonym">Dendranthema grandiflorum</name>
    <dbReference type="NCBI Taxonomy" id="41568"/>
</organismHost>
<comment type="similarity">
    <text evidence="2">Belongs to the ssRNA positive-strand viruses RNA-directed RNA polymerase family.</text>
</comment>
<dbReference type="GO" id="GO:0003723">
    <property type="term" value="F:RNA binding"/>
    <property type="evidence" value="ECO:0007669"/>
    <property type="project" value="InterPro"/>
</dbReference>
<keyword evidence="10" id="KW-0693">Viral RNA replication</keyword>
<protein>
    <recommendedName>
        <fullName evidence="5">RNA-directed RNA polymerase 2a</fullName>
        <ecNumber evidence="4">2.7.7.48</ecNumber>
    </recommendedName>
</protein>
<dbReference type="GO" id="GO:0039690">
    <property type="term" value="P:positive stranded viral RNA replication"/>
    <property type="evidence" value="ECO:0007669"/>
    <property type="project" value="InterPro"/>
</dbReference>
<comment type="function">
    <text evidence="1">RNA-dependent RNA polymerase which replicates the viral genome composed of 3 RNA segments, RNA1, RNA2 and RNA3.</text>
</comment>
<feature type="compositionally biased region" description="Basic and acidic residues" evidence="11">
    <location>
        <begin position="782"/>
        <end position="810"/>
    </location>
</feature>
<comment type="subunit">
    <text evidence="3">Interacts with replication protein 1a.</text>
</comment>
<evidence type="ECO:0000256" key="3">
    <source>
        <dbReference type="ARBA" id="ARBA00011754"/>
    </source>
</evidence>
<accession>A0A1C9I7R6</accession>
<organismHost>
    <name type="scientific">Lilium</name>
    <dbReference type="NCBI Taxonomy" id="4688"/>
</organismHost>
<dbReference type="InterPro" id="IPR047309">
    <property type="entry name" value="Bromoviridae_RdRp"/>
</dbReference>
<feature type="compositionally biased region" description="Polar residues" evidence="11">
    <location>
        <begin position="811"/>
        <end position="828"/>
    </location>
</feature>
<dbReference type="InterPro" id="IPR001788">
    <property type="entry name" value="RNA-dep_RNA_pol_alsuvir"/>
</dbReference>
<dbReference type="GO" id="GO:0006351">
    <property type="term" value="P:DNA-templated transcription"/>
    <property type="evidence" value="ECO:0007669"/>
    <property type="project" value="InterPro"/>
</dbReference>
<keyword evidence="8" id="KW-0548">Nucleotidyltransferase</keyword>
<reference evidence="13" key="1">
    <citation type="submission" date="2015-09" db="EMBL/GenBank/DDBJ databases">
        <title>Molecular and biological characterization of Iranian Tomato aspermy virus isolates.</title>
        <authorList>
            <person name="Maddahian M."/>
            <person name="Massumi H."/>
            <person name="Heydarnejad J."/>
            <person name="Hosseini-Pour A."/>
        </authorList>
    </citation>
    <scope>NUCLEOTIDE SEQUENCE</scope>
    <source>
        <strain evidence="13">Ker.Mah.P</strain>
    </source>
</reference>
<feature type="region of interest" description="Disordered" evidence="11">
    <location>
        <begin position="776"/>
        <end position="828"/>
    </location>
</feature>
<keyword evidence="6" id="KW-0696">RNA-directed RNA polymerase</keyword>
<evidence type="ECO:0000256" key="5">
    <source>
        <dbReference type="ARBA" id="ARBA00018640"/>
    </source>
</evidence>
<dbReference type="GO" id="GO:0003968">
    <property type="term" value="F:RNA-directed RNA polymerase activity"/>
    <property type="evidence" value="ECO:0007669"/>
    <property type="project" value="UniProtKB-KW"/>
</dbReference>
<dbReference type="InterPro" id="IPR043502">
    <property type="entry name" value="DNA/RNA_pol_sf"/>
</dbReference>
<dbReference type="SUPFAM" id="SSF56672">
    <property type="entry name" value="DNA/RNA polymerases"/>
    <property type="match status" value="1"/>
</dbReference>
<feature type="domain" description="RdRp catalytic" evidence="12">
    <location>
        <begin position="515"/>
        <end position="628"/>
    </location>
</feature>
<dbReference type="InterPro" id="IPR007094">
    <property type="entry name" value="RNA-dir_pol_PSvirus"/>
</dbReference>